<evidence type="ECO:0000313" key="3">
    <source>
        <dbReference type="Proteomes" id="UP001519288"/>
    </source>
</evidence>
<dbReference type="EMBL" id="JAGGLD010000006">
    <property type="protein sequence ID" value="MBP2002135.1"/>
    <property type="molecule type" value="Genomic_DNA"/>
</dbReference>
<feature type="domain" description="Spore protein YkvP/CgeB glycosyl transferase-like" evidence="1">
    <location>
        <begin position="214"/>
        <end position="374"/>
    </location>
</feature>
<evidence type="ECO:0000313" key="2">
    <source>
        <dbReference type="EMBL" id="MBP2002135.1"/>
    </source>
</evidence>
<reference evidence="2 3" key="1">
    <citation type="submission" date="2021-03" db="EMBL/GenBank/DDBJ databases">
        <title>Genomic Encyclopedia of Type Strains, Phase IV (KMG-IV): sequencing the most valuable type-strain genomes for metagenomic binning, comparative biology and taxonomic classification.</title>
        <authorList>
            <person name="Goeker M."/>
        </authorList>
    </citation>
    <scope>NUCLEOTIDE SEQUENCE [LARGE SCALE GENOMIC DNA]</scope>
    <source>
        <strain evidence="2 3">DSM 26806</strain>
    </source>
</reference>
<organism evidence="2 3">
    <name type="scientific">Paenibacillus shirakamiensis</name>
    <dbReference type="NCBI Taxonomy" id="1265935"/>
    <lineage>
        <taxon>Bacteria</taxon>
        <taxon>Bacillati</taxon>
        <taxon>Bacillota</taxon>
        <taxon>Bacilli</taxon>
        <taxon>Bacillales</taxon>
        <taxon>Paenibacillaceae</taxon>
        <taxon>Paenibacillus</taxon>
    </lineage>
</organism>
<protein>
    <submittedName>
        <fullName evidence="2">Spore maturation protein CgeB</fullName>
    </submittedName>
</protein>
<dbReference type="Proteomes" id="UP001519288">
    <property type="component" value="Unassembled WGS sequence"/>
</dbReference>
<dbReference type="SUPFAM" id="SSF53756">
    <property type="entry name" value="UDP-Glycosyltransferase/glycogen phosphorylase"/>
    <property type="match status" value="1"/>
</dbReference>
<name>A0ABS4JLZ6_9BACL</name>
<evidence type="ECO:0000259" key="1">
    <source>
        <dbReference type="Pfam" id="PF13524"/>
    </source>
</evidence>
<proteinExistence type="predicted"/>
<dbReference type="Pfam" id="PF13524">
    <property type="entry name" value="Glyco_trans_1_2"/>
    <property type="match status" value="1"/>
</dbReference>
<dbReference type="RefSeq" id="WP_209864648.1">
    <property type="nucleotide sequence ID" value="NZ_JAGGLD010000006.1"/>
</dbReference>
<sequence length="378" mass="43190">MLRRRAHTSALHAPIEIGLDPLNKGRAAGRQDGYDEGYLRGRADVIVNRHRPSFPIRNLKVLYVASGKGFPYSPIDEAVLTTLRTLTTEVIVSDVRQPIGQLAAEHRPDLVLVLDGMELAVSEMEAVRAQGIRSAVWLTDDPYYTDITMNIAGYYDHVFTLELNSVAFYQQMGCANVHYLPFGAFTDHYQPVRTLSKIRREISFIGSAYWNRVHFFSPVIKELMNDGLSINGIWWDRLPEFSEYSDRIELGKWMGPEETAETYSGSKIVINLHRAHDDDTVNNNTVRLSAASPNPRTFEISACATLQLVDRRSDLARFYIPGVEIETFDSPQEMMDKVRFYLTHEKERQKIALRALERTYREHTYANRVNQLLATIFG</sequence>
<gene>
    <name evidence="2" type="ORF">J2Z69_003192</name>
</gene>
<dbReference type="InterPro" id="IPR055259">
    <property type="entry name" value="YkvP/CgeB_Glyco_trans-like"/>
</dbReference>
<keyword evidence="3" id="KW-1185">Reference proteome</keyword>
<comment type="caution">
    <text evidence="2">The sequence shown here is derived from an EMBL/GenBank/DDBJ whole genome shotgun (WGS) entry which is preliminary data.</text>
</comment>
<accession>A0ABS4JLZ6</accession>